<feature type="region of interest" description="Disordered" evidence="1">
    <location>
        <begin position="294"/>
        <end position="331"/>
    </location>
</feature>
<organism evidence="2 3">
    <name type="scientific">Protopolystoma xenopodis</name>
    <dbReference type="NCBI Taxonomy" id="117903"/>
    <lineage>
        <taxon>Eukaryota</taxon>
        <taxon>Metazoa</taxon>
        <taxon>Spiralia</taxon>
        <taxon>Lophotrochozoa</taxon>
        <taxon>Platyhelminthes</taxon>
        <taxon>Monogenea</taxon>
        <taxon>Polyopisthocotylea</taxon>
        <taxon>Polystomatidea</taxon>
        <taxon>Polystomatidae</taxon>
        <taxon>Protopolystoma</taxon>
    </lineage>
</organism>
<gene>
    <name evidence="2" type="ORF">PXEA_LOCUS16334</name>
</gene>
<comment type="caution">
    <text evidence="2">The sequence shown here is derived from an EMBL/GenBank/DDBJ whole genome shotgun (WGS) entry which is preliminary data.</text>
</comment>
<feature type="compositionally biased region" description="Low complexity" evidence="1">
    <location>
        <begin position="312"/>
        <end position="329"/>
    </location>
</feature>
<sequence length="344" mass="34821">MVIKNSAIRHDRTRGGRSMYPGSRYLRQLAARVSNPSRSNSVSTNGADASACQAQKQRHHQQQQNSAGAGLSPLSNTGSAGLYIEADCDAITEYSAASTPGEGTVVGVTETGALLIGPNGLDAGGGVFIDPAVLEGDILDSGLEPPSTPSALVSSPCAVLTRACGPTRAAVSTGKRLQPTPAVQATASASLKRLRASSGTMGYSSGAFVTNGSSATGLDVNASGLLGHRIFTASSASVISTPVAITALASGGRASSTDVLHSSQVQATSLMTAEWGESNPLSLVPGNGISGISNTQSFTGQGDTTYSDATEVGISSPPRSVSVSPSSGYRSRKTELPKVSVLFF</sequence>
<keyword evidence="3" id="KW-1185">Reference proteome</keyword>
<dbReference type="EMBL" id="CAAALY010058930">
    <property type="protein sequence ID" value="VEL22894.1"/>
    <property type="molecule type" value="Genomic_DNA"/>
</dbReference>
<feature type="compositionally biased region" description="Polar residues" evidence="1">
    <location>
        <begin position="294"/>
        <end position="308"/>
    </location>
</feature>
<protein>
    <submittedName>
        <fullName evidence="2">Uncharacterized protein</fullName>
    </submittedName>
</protein>
<evidence type="ECO:0000313" key="3">
    <source>
        <dbReference type="Proteomes" id="UP000784294"/>
    </source>
</evidence>
<evidence type="ECO:0000256" key="1">
    <source>
        <dbReference type="SAM" id="MobiDB-lite"/>
    </source>
</evidence>
<proteinExistence type="predicted"/>
<dbReference type="Proteomes" id="UP000784294">
    <property type="component" value="Unassembled WGS sequence"/>
</dbReference>
<evidence type="ECO:0000313" key="2">
    <source>
        <dbReference type="EMBL" id="VEL22894.1"/>
    </source>
</evidence>
<dbReference type="AlphaFoldDB" id="A0A3S5BXC6"/>
<feature type="region of interest" description="Disordered" evidence="1">
    <location>
        <begin position="1"/>
        <end position="72"/>
    </location>
</feature>
<accession>A0A3S5BXC6</accession>
<name>A0A3S5BXC6_9PLAT</name>
<feature type="compositionally biased region" description="Low complexity" evidence="1">
    <location>
        <begin position="30"/>
        <end position="43"/>
    </location>
</feature>
<reference evidence="2" key="1">
    <citation type="submission" date="2018-11" db="EMBL/GenBank/DDBJ databases">
        <authorList>
            <consortium name="Pathogen Informatics"/>
        </authorList>
    </citation>
    <scope>NUCLEOTIDE SEQUENCE</scope>
</reference>